<proteinExistence type="predicted"/>
<dbReference type="Pfam" id="PF00664">
    <property type="entry name" value="ABC_membrane"/>
    <property type="match status" value="1"/>
</dbReference>
<dbReference type="InterPro" id="IPR011527">
    <property type="entry name" value="ABC1_TM_dom"/>
</dbReference>
<organism evidence="11">
    <name type="scientific">Mycobacterium kansasii</name>
    <dbReference type="NCBI Taxonomy" id="1768"/>
    <lineage>
        <taxon>Bacteria</taxon>
        <taxon>Bacillati</taxon>
        <taxon>Actinomycetota</taxon>
        <taxon>Actinomycetes</taxon>
        <taxon>Mycobacteriales</taxon>
        <taxon>Mycobacteriaceae</taxon>
        <taxon>Mycobacterium</taxon>
    </lineage>
</organism>
<dbReference type="GeneID" id="29697769"/>
<accession>A0A653EU22</accession>
<dbReference type="AlphaFoldDB" id="A0A653EU22"/>
<feature type="transmembrane region" description="Helical" evidence="8">
    <location>
        <begin position="46"/>
        <end position="71"/>
    </location>
</feature>
<dbReference type="CDD" id="cd18543">
    <property type="entry name" value="ABC_6TM_Rv0194_D1_like"/>
    <property type="match status" value="1"/>
</dbReference>
<dbReference type="GO" id="GO:0005524">
    <property type="term" value="F:ATP binding"/>
    <property type="evidence" value="ECO:0007669"/>
    <property type="project" value="UniProtKB-KW"/>
</dbReference>
<dbReference type="GO" id="GO:0015421">
    <property type="term" value="F:ABC-type oligopeptide transporter activity"/>
    <property type="evidence" value="ECO:0007669"/>
    <property type="project" value="TreeGrafter"/>
</dbReference>
<dbReference type="InterPro" id="IPR003439">
    <property type="entry name" value="ABC_transporter-like_ATP-bd"/>
</dbReference>
<dbReference type="SUPFAM" id="SSF52540">
    <property type="entry name" value="P-loop containing nucleoside triphosphate hydrolases"/>
    <property type="match status" value="1"/>
</dbReference>
<dbReference type="RefSeq" id="WP_023367422.1">
    <property type="nucleotide sequence ID" value="NZ_BLYZ01000002.1"/>
</dbReference>
<evidence type="ECO:0000256" key="4">
    <source>
        <dbReference type="ARBA" id="ARBA00022741"/>
    </source>
</evidence>
<dbReference type="Gene3D" id="1.20.1560.10">
    <property type="entry name" value="ABC transporter type 1, transmembrane domain"/>
    <property type="match status" value="1"/>
</dbReference>
<evidence type="ECO:0000256" key="7">
    <source>
        <dbReference type="ARBA" id="ARBA00023136"/>
    </source>
</evidence>
<sequence length="606" mass="65924">MTEVRCAPGTAARHPSPAIAVAPERRRAATDLKRLLPYLIPYRTRWIVIVVAATASLVATVGIPIMTRAVIDGPVRHHDQRGLWVLGSAAMGLGLCEAGMLFIRRWLTAHATMGVEADIRRDLHARLQILPMSFHQRWQSGQLVSRIMNDLGTIRDLLSFGAVFMMLNLLQITVVTVCLLVMYWPLGLVVLGSIVPIVATVLHYQGEFTRLSRQVQDQTGHVATHVEESTLGRDAVLAFGSEDQVFEQFDSAITTLYHVGRRKVSVAAKFWTLLEVIPNVALIVLLGFGAYAVGHGLVTIGTLAAFITMTLSLVWPVTAMGFLLSMTQEAMTAANRIAEIFDAPGEFDNGVQSDSAPRGRLELRDVGFRVPGDAGGRWLLRHVTLSLEPGETLALVGSTGAGKSLLTELLSRIHDVSEGRILLDGRDIRELSLSALRRLVCPLFEEPTVFSMSVAENLRLGRPAAGDAELVEAIELAGAQFVYDLPFGFDTRIGEQGMRLSTGQRQRLCIARALVAAPALLIIDDALPAADMLPRALRGASSVVVTRRPSTAQQADRVALLEHGTITHIGTHAELLAQVPRYRHLMTGDHIDCSATIFASSLVEKP</sequence>
<feature type="transmembrane region" description="Helical" evidence="8">
    <location>
        <begin position="270"/>
        <end position="294"/>
    </location>
</feature>
<keyword evidence="3 8" id="KW-0812">Transmembrane</keyword>
<keyword evidence="2" id="KW-0813">Transport</keyword>
<evidence type="ECO:0000259" key="9">
    <source>
        <dbReference type="PROSITE" id="PS50893"/>
    </source>
</evidence>
<dbReference type="InterPro" id="IPR027417">
    <property type="entry name" value="P-loop_NTPase"/>
</dbReference>
<dbReference type="InterPro" id="IPR003593">
    <property type="entry name" value="AAA+_ATPase"/>
</dbReference>
<keyword evidence="7 8" id="KW-0472">Membrane</keyword>
<dbReference type="SUPFAM" id="SSF90123">
    <property type="entry name" value="ABC transporter transmembrane region"/>
    <property type="match status" value="1"/>
</dbReference>
<dbReference type="GO" id="GO:0005886">
    <property type="term" value="C:plasma membrane"/>
    <property type="evidence" value="ECO:0007669"/>
    <property type="project" value="UniProtKB-SubCell"/>
</dbReference>
<feature type="transmembrane region" description="Helical" evidence="8">
    <location>
        <begin position="83"/>
        <end position="103"/>
    </location>
</feature>
<feature type="transmembrane region" description="Helical" evidence="8">
    <location>
        <begin position="300"/>
        <end position="324"/>
    </location>
</feature>
<dbReference type="PROSITE" id="PS50929">
    <property type="entry name" value="ABC_TM1F"/>
    <property type="match status" value="1"/>
</dbReference>
<name>A0A653EU22_MYCKA</name>
<dbReference type="Pfam" id="PF00005">
    <property type="entry name" value="ABC_tran"/>
    <property type="match status" value="1"/>
</dbReference>
<keyword evidence="6 8" id="KW-1133">Transmembrane helix</keyword>
<feature type="domain" description="ABC transmembrane type-1" evidence="10">
    <location>
        <begin position="47"/>
        <end position="329"/>
    </location>
</feature>
<dbReference type="InterPro" id="IPR036640">
    <property type="entry name" value="ABC1_TM_sf"/>
</dbReference>
<feature type="transmembrane region" description="Helical" evidence="8">
    <location>
        <begin position="157"/>
        <end position="177"/>
    </location>
</feature>
<gene>
    <name evidence="11" type="ORF">BIN_B_02620</name>
</gene>
<evidence type="ECO:0000259" key="10">
    <source>
        <dbReference type="PROSITE" id="PS50929"/>
    </source>
</evidence>
<feature type="transmembrane region" description="Helical" evidence="8">
    <location>
        <begin position="183"/>
        <end position="204"/>
    </location>
</feature>
<feature type="domain" description="ABC transporter" evidence="9">
    <location>
        <begin position="361"/>
        <end position="588"/>
    </location>
</feature>
<keyword evidence="5 11" id="KW-0067">ATP-binding</keyword>
<dbReference type="Gene3D" id="3.40.50.300">
    <property type="entry name" value="P-loop containing nucleotide triphosphate hydrolases"/>
    <property type="match status" value="1"/>
</dbReference>
<evidence type="ECO:0000256" key="3">
    <source>
        <dbReference type="ARBA" id="ARBA00022692"/>
    </source>
</evidence>
<evidence type="ECO:0000313" key="11">
    <source>
        <dbReference type="EMBL" id="VTP00890.1"/>
    </source>
</evidence>
<comment type="subcellular location">
    <subcellularLocation>
        <location evidence="1">Cell membrane</location>
        <topology evidence="1">Multi-pass membrane protein</topology>
    </subcellularLocation>
</comment>
<dbReference type="PANTHER" id="PTHR43394:SF1">
    <property type="entry name" value="ATP-BINDING CASSETTE SUB-FAMILY B MEMBER 10, MITOCHONDRIAL"/>
    <property type="match status" value="1"/>
</dbReference>
<evidence type="ECO:0000256" key="8">
    <source>
        <dbReference type="SAM" id="Phobius"/>
    </source>
</evidence>
<evidence type="ECO:0000256" key="5">
    <source>
        <dbReference type="ARBA" id="ARBA00022840"/>
    </source>
</evidence>
<dbReference type="SMART" id="SM00382">
    <property type="entry name" value="AAA"/>
    <property type="match status" value="1"/>
</dbReference>
<dbReference type="GO" id="GO:0016887">
    <property type="term" value="F:ATP hydrolysis activity"/>
    <property type="evidence" value="ECO:0007669"/>
    <property type="project" value="InterPro"/>
</dbReference>
<evidence type="ECO:0000256" key="6">
    <source>
        <dbReference type="ARBA" id="ARBA00022989"/>
    </source>
</evidence>
<evidence type="ECO:0000256" key="2">
    <source>
        <dbReference type="ARBA" id="ARBA00022448"/>
    </source>
</evidence>
<dbReference type="EMBL" id="LR589295">
    <property type="protein sequence ID" value="VTP00890.1"/>
    <property type="molecule type" value="Genomic_DNA"/>
</dbReference>
<evidence type="ECO:0000256" key="1">
    <source>
        <dbReference type="ARBA" id="ARBA00004651"/>
    </source>
</evidence>
<dbReference type="PANTHER" id="PTHR43394">
    <property type="entry name" value="ATP-DEPENDENT PERMEASE MDL1, MITOCHONDRIAL"/>
    <property type="match status" value="1"/>
</dbReference>
<reference evidence="11" key="1">
    <citation type="submission" date="2019-05" db="EMBL/GenBank/DDBJ databases">
        <authorList>
            <person name="Naeem R."/>
            <person name="Antony C."/>
            <person name="Guan Q."/>
        </authorList>
    </citation>
    <scope>NUCLEOTIDE SEQUENCE</scope>
    <source>
        <strain evidence="11">3</strain>
    </source>
</reference>
<keyword evidence="4" id="KW-0547">Nucleotide-binding</keyword>
<dbReference type="InterPro" id="IPR039421">
    <property type="entry name" value="Type_1_exporter"/>
</dbReference>
<protein>
    <submittedName>
        <fullName evidence="11">Multidrug export ATP-binding/permease protein</fullName>
    </submittedName>
</protein>
<dbReference type="PROSITE" id="PS50893">
    <property type="entry name" value="ABC_TRANSPORTER_2"/>
    <property type="match status" value="1"/>
</dbReference>